<dbReference type="PROSITE" id="PS50983">
    <property type="entry name" value="FE_B12_PBP"/>
    <property type="match status" value="1"/>
</dbReference>
<dbReference type="Proteomes" id="UP001201985">
    <property type="component" value="Unassembled WGS sequence"/>
</dbReference>
<dbReference type="EMBL" id="JALBUU010000028">
    <property type="protein sequence ID" value="MCI0755162.1"/>
    <property type="molecule type" value="Genomic_DNA"/>
</dbReference>
<feature type="domain" description="Fe/B12 periplasmic-binding" evidence="2">
    <location>
        <begin position="39"/>
        <end position="348"/>
    </location>
</feature>
<protein>
    <submittedName>
        <fullName evidence="3">ABC transporter substrate-binding protein</fullName>
    </submittedName>
</protein>
<keyword evidence="1" id="KW-0732">Signal</keyword>
<reference evidence="3 4" key="1">
    <citation type="submission" date="2022-03" db="EMBL/GenBank/DDBJ databases">
        <title>Complete genome analysis of Roseomonas KG 17.1 : a prolific producer of plant growth promoters.</title>
        <authorList>
            <person name="Saadouli I."/>
            <person name="Najjari A."/>
            <person name="Mosbah A."/>
            <person name="Ouzari H.I."/>
        </authorList>
    </citation>
    <scope>NUCLEOTIDE SEQUENCE [LARGE SCALE GENOMIC DNA]</scope>
    <source>
        <strain evidence="3 4">KG17-1</strain>
    </source>
</reference>
<evidence type="ECO:0000259" key="2">
    <source>
        <dbReference type="PROSITE" id="PS50983"/>
    </source>
</evidence>
<dbReference type="SUPFAM" id="SSF53807">
    <property type="entry name" value="Helical backbone' metal receptor"/>
    <property type="match status" value="1"/>
</dbReference>
<gene>
    <name evidence="3" type="ORF">MON41_15695</name>
</gene>
<dbReference type="InterPro" id="IPR050902">
    <property type="entry name" value="ABC_Transporter_SBP"/>
</dbReference>
<dbReference type="Gene3D" id="3.40.50.1980">
    <property type="entry name" value="Nitrogenase molybdenum iron protein domain"/>
    <property type="match status" value="2"/>
</dbReference>
<keyword evidence="4" id="KW-1185">Reference proteome</keyword>
<evidence type="ECO:0000256" key="1">
    <source>
        <dbReference type="SAM" id="SignalP"/>
    </source>
</evidence>
<accession>A0ABS9W7F2</accession>
<sequence length="377" mass="40893">MKPSFPQMRRALLGALACLPLLAAPTLAQPRTITDVNGRTVTLAGPAQRIVLGFYFEDFTAIAGAEGWDRVVGISKTLWADWRPNNYALYTRAIPRITEAVDVGAADNDTFSAETIIALRADLVILSHDTFGRVGEAVAQFEALGIPVLVTDYNAQTLERHLASTRAIGAAVGAEERAEQLASEYSAATADIGRRVARAKAAGAGTPRVYFELGQGGAAVVGNTYQGTMWGRITENLGAQNIANGRIPGPWGPLSSELVLAADPQFIFIAASSWVGRPNAVRTGFGIPPEETRAKLSEYPARPGWDRLTAIRDGQLHAVEHGIARTLFDYVGLQYIARQLYPQAFADVDPVANLRRYHERYLPVAFEGCWMTRLAQE</sequence>
<organism evidence="3 4">
    <name type="scientific">Teichococcus vastitatis</name>
    <dbReference type="NCBI Taxonomy" id="2307076"/>
    <lineage>
        <taxon>Bacteria</taxon>
        <taxon>Pseudomonadati</taxon>
        <taxon>Pseudomonadota</taxon>
        <taxon>Alphaproteobacteria</taxon>
        <taxon>Acetobacterales</taxon>
        <taxon>Roseomonadaceae</taxon>
        <taxon>Roseomonas</taxon>
    </lineage>
</organism>
<evidence type="ECO:0000313" key="4">
    <source>
        <dbReference type="Proteomes" id="UP001201985"/>
    </source>
</evidence>
<evidence type="ECO:0000313" key="3">
    <source>
        <dbReference type="EMBL" id="MCI0755162.1"/>
    </source>
</evidence>
<dbReference type="InterPro" id="IPR002491">
    <property type="entry name" value="ABC_transptr_periplasmic_BD"/>
</dbReference>
<name>A0ABS9W7F2_9PROT</name>
<dbReference type="Pfam" id="PF01497">
    <property type="entry name" value="Peripla_BP_2"/>
    <property type="match status" value="1"/>
</dbReference>
<dbReference type="RefSeq" id="WP_202910646.1">
    <property type="nucleotide sequence ID" value="NZ_JALBUU010000028.1"/>
</dbReference>
<feature type="chain" id="PRO_5046428688" evidence="1">
    <location>
        <begin position="29"/>
        <end position="377"/>
    </location>
</feature>
<feature type="signal peptide" evidence="1">
    <location>
        <begin position="1"/>
        <end position="28"/>
    </location>
</feature>
<comment type="caution">
    <text evidence="3">The sequence shown here is derived from an EMBL/GenBank/DDBJ whole genome shotgun (WGS) entry which is preliminary data.</text>
</comment>
<proteinExistence type="predicted"/>
<dbReference type="PANTHER" id="PTHR30535">
    <property type="entry name" value="VITAMIN B12-BINDING PROTEIN"/>
    <property type="match status" value="1"/>
</dbReference>
<dbReference type="PANTHER" id="PTHR30535:SF34">
    <property type="entry name" value="MOLYBDATE-BINDING PROTEIN MOLA"/>
    <property type="match status" value="1"/>
</dbReference>